<feature type="binding site" evidence="14">
    <location>
        <position position="99"/>
    </location>
    <ligand>
        <name>Zn(2+)</name>
        <dbReference type="ChEBI" id="CHEBI:29105"/>
        <note>catalytic</note>
    </ligand>
</feature>
<evidence type="ECO:0000256" key="8">
    <source>
        <dbReference type="ARBA" id="ARBA00022833"/>
    </source>
</evidence>
<evidence type="ECO:0000256" key="4">
    <source>
        <dbReference type="ARBA" id="ARBA00012783"/>
    </source>
</evidence>
<dbReference type="InterPro" id="IPR016192">
    <property type="entry name" value="APOBEC/CMP_deaminase_Zn-bd"/>
</dbReference>
<dbReference type="PANTHER" id="PTHR11644:SF2">
    <property type="entry name" value="CYTIDINE DEAMINASE"/>
    <property type="match status" value="1"/>
</dbReference>
<protein>
    <recommendedName>
        <fullName evidence="5 15">Cytidine deaminase</fullName>
        <ecNumber evidence="4 15">3.5.4.5</ecNumber>
    </recommendedName>
    <alternativeName>
        <fullName evidence="9 15">Cytidine aminohydrolase</fullName>
    </alternativeName>
</protein>
<dbReference type="CDD" id="cd01283">
    <property type="entry name" value="cytidine_deaminase"/>
    <property type="match status" value="1"/>
</dbReference>
<feature type="active site" description="Proton donor" evidence="12">
    <location>
        <position position="63"/>
    </location>
</feature>
<keyword evidence="7 15" id="KW-0378">Hydrolase</keyword>
<comment type="cofactor">
    <cofactor evidence="1 14 15">
        <name>Zn(2+)</name>
        <dbReference type="ChEBI" id="CHEBI:29105"/>
    </cofactor>
</comment>
<name>A0AA48HHE6_9BACT</name>
<dbReference type="EMBL" id="AP027081">
    <property type="protein sequence ID" value="BDU78273.1"/>
    <property type="molecule type" value="Genomic_DNA"/>
</dbReference>
<sequence>MTFDDPQSPAWDALLDAAWKARANAHAPYSGFQVGAAILREDGSVTAGCNVENAAYPSSICAERNAVFAATAAGMKPGGLKAVVVVTDAPDLTPPCGSCRQVLAEFAEDAPVLLANRKARALHRLADLLPHAFTIRNLKG</sequence>
<keyword evidence="18" id="KW-1185">Reference proteome</keyword>
<feature type="binding site" evidence="14">
    <location>
        <position position="96"/>
    </location>
    <ligand>
        <name>Zn(2+)</name>
        <dbReference type="ChEBI" id="CHEBI:29105"/>
        <note>catalytic</note>
    </ligand>
</feature>
<comment type="similarity">
    <text evidence="3 15">Belongs to the cytidine and deoxycytidylate deaminase family.</text>
</comment>
<feature type="binding site" evidence="14">
    <location>
        <position position="61"/>
    </location>
    <ligand>
        <name>Zn(2+)</name>
        <dbReference type="ChEBI" id="CHEBI:29105"/>
        <note>catalytic</note>
    </ligand>
</feature>
<evidence type="ECO:0000259" key="16">
    <source>
        <dbReference type="PROSITE" id="PS51747"/>
    </source>
</evidence>
<dbReference type="PANTHER" id="PTHR11644">
    <property type="entry name" value="CYTIDINE DEAMINASE"/>
    <property type="match status" value="1"/>
</dbReference>
<dbReference type="PROSITE" id="PS00903">
    <property type="entry name" value="CYT_DCMP_DEAMINASES_1"/>
    <property type="match status" value="1"/>
</dbReference>
<dbReference type="NCBIfam" id="TIGR01354">
    <property type="entry name" value="cyt_deam_tetra"/>
    <property type="match status" value="1"/>
</dbReference>
<dbReference type="KEGG" id="msea:METESE_32310"/>
<evidence type="ECO:0000256" key="11">
    <source>
        <dbReference type="ARBA" id="ARBA00049558"/>
    </source>
</evidence>
<dbReference type="Pfam" id="PF00383">
    <property type="entry name" value="dCMP_cyt_deam_1"/>
    <property type="match status" value="1"/>
</dbReference>
<accession>A0AA48HHE6</accession>
<dbReference type="InterPro" id="IPR002125">
    <property type="entry name" value="CMP_dCMP_dom"/>
</dbReference>
<evidence type="ECO:0000256" key="5">
    <source>
        <dbReference type="ARBA" id="ARBA00018266"/>
    </source>
</evidence>
<evidence type="ECO:0000256" key="9">
    <source>
        <dbReference type="ARBA" id="ARBA00032005"/>
    </source>
</evidence>
<dbReference type="InterPro" id="IPR016193">
    <property type="entry name" value="Cytidine_deaminase-like"/>
</dbReference>
<comment type="function">
    <text evidence="2 15">This enzyme scavenges exogenous and endogenous cytidine and 2'-deoxycytidine for UMP synthesis.</text>
</comment>
<evidence type="ECO:0000256" key="2">
    <source>
        <dbReference type="ARBA" id="ARBA00003949"/>
    </source>
</evidence>
<dbReference type="AlphaFoldDB" id="A0AA48HHE6"/>
<dbReference type="GO" id="GO:0042802">
    <property type="term" value="F:identical protein binding"/>
    <property type="evidence" value="ECO:0007669"/>
    <property type="project" value="UniProtKB-ARBA"/>
</dbReference>
<dbReference type="GO" id="GO:0072527">
    <property type="term" value="P:pyrimidine-containing compound metabolic process"/>
    <property type="evidence" value="ECO:0007669"/>
    <property type="project" value="UniProtKB-ARBA"/>
</dbReference>
<dbReference type="Gene3D" id="3.40.140.10">
    <property type="entry name" value="Cytidine Deaminase, domain 2"/>
    <property type="match status" value="1"/>
</dbReference>
<dbReference type="RefSeq" id="WP_243329777.1">
    <property type="nucleotide sequence ID" value="NZ_AP027081.1"/>
</dbReference>
<dbReference type="InterPro" id="IPR050202">
    <property type="entry name" value="Cyt/Deoxycyt_deaminase"/>
</dbReference>
<dbReference type="GO" id="GO:0005829">
    <property type="term" value="C:cytosol"/>
    <property type="evidence" value="ECO:0007669"/>
    <property type="project" value="TreeGrafter"/>
</dbReference>
<dbReference type="NCBIfam" id="NF004064">
    <property type="entry name" value="PRK05578.1"/>
    <property type="match status" value="1"/>
</dbReference>
<comment type="catalytic activity">
    <reaction evidence="11 15">
        <text>cytidine + H2O + H(+) = uridine + NH4(+)</text>
        <dbReference type="Rhea" id="RHEA:16069"/>
        <dbReference type="ChEBI" id="CHEBI:15377"/>
        <dbReference type="ChEBI" id="CHEBI:15378"/>
        <dbReference type="ChEBI" id="CHEBI:16704"/>
        <dbReference type="ChEBI" id="CHEBI:17562"/>
        <dbReference type="ChEBI" id="CHEBI:28938"/>
        <dbReference type="EC" id="3.5.4.5"/>
    </reaction>
</comment>
<feature type="binding site" evidence="13">
    <location>
        <begin position="50"/>
        <end position="56"/>
    </location>
    <ligand>
        <name>substrate</name>
    </ligand>
</feature>
<evidence type="ECO:0000256" key="7">
    <source>
        <dbReference type="ARBA" id="ARBA00022801"/>
    </source>
</evidence>
<dbReference type="SUPFAM" id="SSF53927">
    <property type="entry name" value="Cytidine deaminase-like"/>
    <property type="match status" value="1"/>
</dbReference>
<evidence type="ECO:0000256" key="10">
    <source>
        <dbReference type="ARBA" id="ARBA00049252"/>
    </source>
</evidence>
<dbReference type="InterPro" id="IPR006262">
    <property type="entry name" value="Cyt_deam_tetra"/>
</dbReference>
<dbReference type="GO" id="GO:0004126">
    <property type="term" value="F:cytidine deaminase activity"/>
    <property type="evidence" value="ECO:0007669"/>
    <property type="project" value="UniProtKB-UniRule"/>
</dbReference>
<dbReference type="GO" id="GO:0055086">
    <property type="term" value="P:nucleobase-containing small molecule metabolic process"/>
    <property type="evidence" value="ECO:0007669"/>
    <property type="project" value="UniProtKB-ARBA"/>
</dbReference>
<proteinExistence type="inferred from homology"/>
<dbReference type="Proteomes" id="UP001228113">
    <property type="component" value="Chromosome"/>
</dbReference>
<keyword evidence="8 14" id="KW-0862">Zinc</keyword>
<gene>
    <name evidence="17" type="ORF">METESE_32310</name>
</gene>
<evidence type="ECO:0000256" key="1">
    <source>
        <dbReference type="ARBA" id="ARBA00001947"/>
    </source>
</evidence>
<feature type="domain" description="CMP/dCMP-type deaminase" evidence="16">
    <location>
        <begin position="9"/>
        <end position="136"/>
    </location>
</feature>
<evidence type="ECO:0000256" key="3">
    <source>
        <dbReference type="ARBA" id="ARBA00006576"/>
    </source>
</evidence>
<evidence type="ECO:0000256" key="14">
    <source>
        <dbReference type="PIRSR" id="PIRSR606262-3"/>
    </source>
</evidence>
<evidence type="ECO:0000256" key="6">
    <source>
        <dbReference type="ARBA" id="ARBA00022723"/>
    </source>
</evidence>
<organism evidence="17 18">
    <name type="scientific">Mesoterricola sediminis</name>
    <dbReference type="NCBI Taxonomy" id="2927980"/>
    <lineage>
        <taxon>Bacteria</taxon>
        <taxon>Pseudomonadati</taxon>
        <taxon>Acidobacteriota</taxon>
        <taxon>Holophagae</taxon>
        <taxon>Holophagales</taxon>
        <taxon>Holophagaceae</taxon>
        <taxon>Mesoterricola</taxon>
    </lineage>
</organism>
<dbReference type="GO" id="GO:0008270">
    <property type="term" value="F:zinc ion binding"/>
    <property type="evidence" value="ECO:0007669"/>
    <property type="project" value="UniProtKB-UniRule"/>
</dbReference>
<keyword evidence="6 14" id="KW-0479">Metal-binding</keyword>
<dbReference type="EC" id="3.5.4.5" evidence="4 15"/>
<dbReference type="PROSITE" id="PS51747">
    <property type="entry name" value="CYT_DCMP_DEAMINASES_2"/>
    <property type="match status" value="1"/>
</dbReference>
<dbReference type="FunFam" id="3.40.140.10:FF:000008">
    <property type="entry name" value="Cytidine deaminase"/>
    <property type="match status" value="1"/>
</dbReference>
<reference evidence="17" key="1">
    <citation type="journal article" date="2023" name="Int. J. Syst. Evol. Microbiol.">
        <title>Mesoterricola silvestris gen. nov., sp. nov., Mesoterricola sediminis sp. nov., Geothrix oryzae sp. nov., Geothrix edaphica sp. nov., Geothrix rubra sp. nov., and Geothrix limicola sp. nov., six novel members of Acidobacteriota isolated from soils.</title>
        <authorList>
            <person name="Itoh H."/>
            <person name="Sugisawa Y."/>
            <person name="Mise K."/>
            <person name="Xu Z."/>
            <person name="Kuniyasu M."/>
            <person name="Ushijima N."/>
            <person name="Kawano K."/>
            <person name="Kobayashi E."/>
            <person name="Shiratori Y."/>
            <person name="Masuda Y."/>
            <person name="Senoo K."/>
        </authorList>
    </citation>
    <scope>NUCLEOTIDE SEQUENCE</scope>
    <source>
        <strain evidence="17">W786</strain>
    </source>
</reference>
<comment type="catalytic activity">
    <reaction evidence="10 15">
        <text>2'-deoxycytidine + H2O + H(+) = 2'-deoxyuridine + NH4(+)</text>
        <dbReference type="Rhea" id="RHEA:13433"/>
        <dbReference type="ChEBI" id="CHEBI:15377"/>
        <dbReference type="ChEBI" id="CHEBI:15378"/>
        <dbReference type="ChEBI" id="CHEBI:15698"/>
        <dbReference type="ChEBI" id="CHEBI:16450"/>
        <dbReference type="ChEBI" id="CHEBI:28938"/>
        <dbReference type="EC" id="3.5.4.5"/>
    </reaction>
</comment>
<evidence type="ECO:0000313" key="17">
    <source>
        <dbReference type="EMBL" id="BDU78273.1"/>
    </source>
</evidence>
<evidence type="ECO:0000256" key="15">
    <source>
        <dbReference type="RuleBase" id="RU364006"/>
    </source>
</evidence>
<evidence type="ECO:0000256" key="12">
    <source>
        <dbReference type="PIRSR" id="PIRSR606262-1"/>
    </source>
</evidence>
<evidence type="ECO:0000256" key="13">
    <source>
        <dbReference type="PIRSR" id="PIRSR606262-2"/>
    </source>
</evidence>
<evidence type="ECO:0000313" key="18">
    <source>
        <dbReference type="Proteomes" id="UP001228113"/>
    </source>
</evidence>